<reference evidence="2" key="1">
    <citation type="submission" date="2020-05" db="EMBL/GenBank/DDBJ databases">
        <title>Mycena genomes resolve the evolution of fungal bioluminescence.</title>
        <authorList>
            <person name="Tsai I.J."/>
        </authorList>
    </citation>
    <scope>NUCLEOTIDE SEQUENCE</scope>
    <source>
        <strain evidence="2">160909Yilan</strain>
    </source>
</reference>
<feature type="region of interest" description="Disordered" evidence="1">
    <location>
        <begin position="36"/>
        <end position="90"/>
    </location>
</feature>
<feature type="compositionally biased region" description="Low complexity" evidence="1">
    <location>
        <begin position="73"/>
        <end position="87"/>
    </location>
</feature>
<evidence type="ECO:0000313" key="2">
    <source>
        <dbReference type="EMBL" id="KAF7377225.1"/>
    </source>
</evidence>
<dbReference type="AlphaFoldDB" id="A0A8H6ZKM0"/>
<sequence>MSADLHLARVAAFAVRHPPPMRELISSHDEARVAFDVGPLSDSPLPPPSSHDTRSSSGIRDLDSGVYTDTDAPSSSSPLNSHSNPGSEAERTLIRALALTNPAPFALSPPDTGAFFASTDRGQVGVSRLRGGEEKMGDVPYNYDPATIRAKCDIMGETASTEGACGLQVTA</sequence>
<organism evidence="2 3">
    <name type="scientific">Mycena sanguinolenta</name>
    <dbReference type="NCBI Taxonomy" id="230812"/>
    <lineage>
        <taxon>Eukaryota</taxon>
        <taxon>Fungi</taxon>
        <taxon>Dikarya</taxon>
        <taxon>Basidiomycota</taxon>
        <taxon>Agaricomycotina</taxon>
        <taxon>Agaricomycetes</taxon>
        <taxon>Agaricomycetidae</taxon>
        <taxon>Agaricales</taxon>
        <taxon>Marasmiineae</taxon>
        <taxon>Mycenaceae</taxon>
        <taxon>Mycena</taxon>
    </lineage>
</organism>
<proteinExistence type="predicted"/>
<dbReference type="Proteomes" id="UP000623467">
    <property type="component" value="Unassembled WGS sequence"/>
</dbReference>
<evidence type="ECO:0000256" key="1">
    <source>
        <dbReference type="SAM" id="MobiDB-lite"/>
    </source>
</evidence>
<gene>
    <name evidence="2" type="ORF">MSAN_00142400</name>
</gene>
<keyword evidence="3" id="KW-1185">Reference proteome</keyword>
<name>A0A8H6ZKM0_9AGAR</name>
<protein>
    <submittedName>
        <fullName evidence="2">Uncharacterized protein</fullName>
    </submittedName>
</protein>
<dbReference type="EMBL" id="JACAZH010000001">
    <property type="protein sequence ID" value="KAF7377225.1"/>
    <property type="molecule type" value="Genomic_DNA"/>
</dbReference>
<comment type="caution">
    <text evidence="2">The sequence shown here is derived from an EMBL/GenBank/DDBJ whole genome shotgun (WGS) entry which is preliminary data.</text>
</comment>
<accession>A0A8H6ZKM0</accession>
<evidence type="ECO:0000313" key="3">
    <source>
        <dbReference type="Proteomes" id="UP000623467"/>
    </source>
</evidence>